<dbReference type="NCBIfam" id="NF007429">
    <property type="entry name" value="PRK09974.1"/>
    <property type="match status" value="1"/>
</dbReference>
<evidence type="ECO:0000313" key="2">
    <source>
        <dbReference type="Proteomes" id="UP001161094"/>
    </source>
</evidence>
<dbReference type="EMBL" id="JAOCDZ010000028">
    <property type="protein sequence ID" value="MDH0739707.1"/>
    <property type="molecule type" value="Genomic_DNA"/>
</dbReference>
<evidence type="ECO:0000313" key="1">
    <source>
        <dbReference type="EMBL" id="MDH0739707.1"/>
    </source>
</evidence>
<protein>
    <submittedName>
        <fullName evidence="1">Type II toxin-antitoxin system PrlF family antitoxin</fullName>
    </submittedName>
</protein>
<dbReference type="GO" id="GO:0097351">
    <property type="term" value="F:toxin sequestering activity"/>
    <property type="evidence" value="ECO:0007669"/>
    <property type="project" value="InterPro"/>
</dbReference>
<gene>
    <name evidence="1" type="ORF">N5D93_28140</name>
</gene>
<dbReference type="Gene3D" id="2.10.260.10">
    <property type="match status" value="1"/>
</dbReference>
<dbReference type="InterPro" id="IPR031848">
    <property type="entry name" value="PrlF_antitoxin"/>
</dbReference>
<name>A0AA42LU89_9BURK</name>
<comment type="caution">
    <text evidence="1">The sequence shown here is derived from an EMBL/GenBank/DDBJ whole genome shotgun (WGS) entry which is preliminary data.</text>
</comment>
<dbReference type="InterPro" id="IPR037914">
    <property type="entry name" value="SpoVT-AbrB_sf"/>
</dbReference>
<dbReference type="GO" id="GO:0001558">
    <property type="term" value="P:regulation of cell growth"/>
    <property type="evidence" value="ECO:0007669"/>
    <property type="project" value="InterPro"/>
</dbReference>
<dbReference type="RefSeq" id="WP_279997274.1">
    <property type="nucleotide sequence ID" value="NZ_JAOCDZ010000028.1"/>
</dbReference>
<dbReference type="AlphaFoldDB" id="A0AA42LU89"/>
<sequence>MPATLEIESTLTDRYQTTIPDTVRKALGLSKRDKLHYSIRPGGEVLLTRAATSNDDDPAISAFLTFLAQDITAHPDRLQALPASLADSLRDLASKVGELDLNAPLSEADE</sequence>
<organism evidence="1 2">
    <name type="scientific">Achromobacter spanius</name>
    <dbReference type="NCBI Taxonomy" id="217203"/>
    <lineage>
        <taxon>Bacteria</taxon>
        <taxon>Pseudomonadati</taxon>
        <taxon>Pseudomonadota</taxon>
        <taxon>Betaproteobacteria</taxon>
        <taxon>Burkholderiales</taxon>
        <taxon>Alcaligenaceae</taxon>
        <taxon>Achromobacter</taxon>
    </lineage>
</organism>
<dbReference type="Proteomes" id="UP001161094">
    <property type="component" value="Unassembled WGS sequence"/>
</dbReference>
<accession>A0AA42LU89</accession>
<dbReference type="Pfam" id="PF15937">
    <property type="entry name" value="PrlF_antitoxin"/>
    <property type="match status" value="1"/>
</dbReference>
<dbReference type="SUPFAM" id="SSF89447">
    <property type="entry name" value="AbrB/MazE/MraZ-like"/>
    <property type="match status" value="1"/>
</dbReference>
<proteinExistence type="predicted"/>
<reference evidence="1" key="1">
    <citation type="submission" date="2022-09" db="EMBL/GenBank/DDBJ databases">
        <title>Intensive care unit water sources are persistently colonized with multi-drug resistant bacteria and are the site of extensive horizontal gene transfer of antibiotic resistance genes.</title>
        <authorList>
            <person name="Diorio-Toth L."/>
        </authorList>
    </citation>
    <scope>NUCLEOTIDE SEQUENCE</scope>
    <source>
        <strain evidence="1">GD03843</strain>
    </source>
</reference>
<dbReference type="GO" id="GO:0003700">
    <property type="term" value="F:DNA-binding transcription factor activity"/>
    <property type="evidence" value="ECO:0007669"/>
    <property type="project" value="InterPro"/>
</dbReference>